<feature type="non-terminal residue" evidence="2">
    <location>
        <position position="163"/>
    </location>
</feature>
<keyword evidence="1" id="KW-0732">Signal</keyword>
<feature type="signal peptide" evidence="1">
    <location>
        <begin position="1"/>
        <end position="28"/>
    </location>
</feature>
<dbReference type="EMBL" id="VWYO01007749">
    <property type="protein sequence ID" value="NXR60971.1"/>
    <property type="molecule type" value="Genomic_DNA"/>
</dbReference>
<protein>
    <submittedName>
        <fullName evidence="2">GDF3 factor</fullName>
    </submittedName>
</protein>
<proteinExistence type="predicted"/>
<evidence type="ECO:0000313" key="2">
    <source>
        <dbReference type="EMBL" id="NXR60971.1"/>
    </source>
</evidence>
<gene>
    <name evidence="2" type="primary">Gdf3</name>
    <name evidence="2" type="ORF">RHASIB_R15050</name>
</gene>
<organism evidence="2 3">
    <name type="scientific">Rhadina sibilatrix</name>
    <dbReference type="NCBI Taxonomy" id="2585818"/>
    <lineage>
        <taxon>Eukaryota</taxon>
        <taxon>Metazoa</taxon>
        <taxon>Chordata</taxon>
        <taxon>Craniata</taxon>
        <taxon>Vertebrata</taxon>
        <taxon>Euteleostomi</taxon>
        <taxon>Archelosauria</taxon>
        <taxon>Archosauria</taxon>
        <taxon>Dinosauria</taxon>
        <taxon>Saurischia</taxon>
        <taxon>Theropoda</taxon>
        <taxon>Coelurosauria</taxon>
        <taxon>Aves</taxon>
        <taxon>Neognathae</taxon>
        <taxon>Neoaves</taxon>
        <taxon>Telluraves</taxon>
        <taxon>Australaves</taxon>
        <taxon>Passeriformes</taxon>
        <taxon>Sylvioidea</taxon>
        <taxon>Phylloscopidae</taxon>
        <taxon>Rhadina</taxon>
    </lineage>
</organism>
<keyword evidence="3" id="KW-1185">Reference proteome</keyword>
<evidence type="ECO:0000256" key="1">
    <source>
        <dbReference type="SAM" id="SignalP"/>
    </source>
</evidence>
<name>A0A7L2MM60_9PASS</name>
<reference evidence="2 3" key="1">
    <citation type="submission" date="2019-09" db="EMBL/GenBank/DDBJ databases">
        <title>Bird 10,000 Genomes (B10K) Project - Family phase.</title>
        <authorList>
            <person name="Zhang G."/>
        </authorList>
    </citation>
    <scope>NUCLEOTIDE SEQUENCE [LARGE SCALE GENOMIC DNA]</scope>
    <source>
        <strain evidence="2">B10K-DU-002-26</strain>
        <tissue evidence="2">Muscle</tissue>
    </source>
</reference>
<feature type="non-terminal residue" evidence="2">
    <location>
        <position position="1"/>
    </location>
</feature>
<sequence length="163" mass="17288">RPLFVWASGAAMWLLRSLAWALLSPVLATELSRQESSLLKSLGLSAKPSPKSAVPVPPVLWRIFQKRKALPRPDKELDSCRVEEFNVPGNIVRVFADQGTATPRSGLSLASSSAPSFLLSFLPSLCPEAGAAPGAGSQEKSLLCEIPLDAGGDGLWVWNPGVG</sequence>
<comment type="caution">
    <text evidence="2">The sequence shown here is derived from an EMBL/GenBank/DDBJ whole genome shotgun (WGS) entry which is preliminary data.</text>
</comment>
<accession>A0A7L2MM60</accession>
<evidence type="ECO:0000313" key="3">
    <source>
        <dbReference type="Proteomes" id="UP000587697"/>
    </source>
</evidence>
<feature type="chain" id="PRO_5029638083" evidence="1">
    <location>
        <begin position="29"/>
        <end position="163"/>
    </location>
</feature>
<dbReference type="AlphaFoldDB" id="A0A7L2MM60"/>
<dbReference type="Proteomes" id="UP000587697">
    <property type="component" value="Unassembled WGS sequence"/>
</dbReference>